<dbReference type="EMBL" id="VEPZ02001718">
    <property type="protein sequence ID" value="KAE8661906.1"/>
    <property type="molecule type" value="Genomic_DNA"/>
</dbReference>
<keyword evidence="3" id="KW-1185">Reference proteome</keyword>
<organism evidence="2 3">
    <name type="scientific">Hibiscus syriacus</name>
    <name type="common">Rose of Sharon</name>
    <dbReference type="NCBI Taxonomy" id="106335"/>
    <lineage>
        <taxon>Eukaryota</taxon>
        <taxon>Viridiplantae</taxon>
        <taxon>Streptophyta</taxon>
        <taxon>Embryophyta</taxon>
        <taxon>Tracheophyta</taxon>
        <taxon>Spermatophyta</taxon>
        <taxon>Magnoliopsida</taxon>
        <taxon>eudicotyledons</taxon>
        <taxon>Gunneridae</taxon>
        <taxon>Pentapetalae</taxon>
        <taxon>rosids</taxon>
        <taxon>malvids</taxon>
        <taxon>Malvales</taxon>
        <taxon>Malvaceae</taxon>
        <taxon>Malvoideae</taxon>
        <taxon>Hibiscus</taxon>
    </lineage>
</organism>
<dbReference type="Gene3D" id="3.80.10.10">
    <property type="entry name" value="Ribonuclease Inhibitor"/>
    <property type="match status" value="2"/>
</dbReference>
<name>A0A6A2XIP4_HIBSY</name>
<proteinExistence type="predicted"/>
<dbReference type="InterPro" id="IPR001611">
    <property type="entry name" value="Leu-rich_rpt"/>
</dbReference>
<feature type="region of interest" description="Disordered" evidence="1">
    <location>
        <begin position="1"/>
        <end position="49"/>
    </location>
</feature>
<dbReference type="Proteomes" id="UP000436088">
    <property type="component" value="Unassembled WGS sequence"/>
</dbReference>
<protein>
    <submittedName>
        <fullName evidence="2">Uncharacterized protein</fullName>
    </submittedName>
</protein>
<reference evidence="2" key="1">
    <citation type="submission" date="2019-09" db="EMBL/GenBank/DDBJ databases">
        <title>Draft genome information of white flower Hibiscus syriacus.</title>
        <authorList>
            <person name="Kim Y.-M."/>
        </authorList>
    </citation>
    <scope>NUCLEOTIDE SEQUENCE [LARGE SCALE GENOMIC DNA]</scope>
    <source>
        <strain evidence="2">YM2019G1</strain>
    </source>
</reference>
<accession>A0A6A2XIP4</accession>
<evidence type="ECO:0000256" key="1">
    <source>
        <dbReference type="SAM" id="MobiDB-lite"/>
    </source>
</evidence>
<comment type="caution">
    <text evidence="2">The sequence shown here is derived from an EMBL/GenBank/DDBJ whole genome shotgun (WGS) entry which is preliminary data.</text>
</comment>
<evidence type="ECO:0000313" key="3">
    <source>
        <dbReference type="Proteomes" id="UP000436088"/>
    </source>
</evidence>
<dbReference type="SUPFAM" id="SSF52058">
    <property type="entry name" value="L domain-like"/>
    <property type="match status" value="1"/>
</dbReference>
<gene>
    <name evidence="2" type="ORF">F3Y22_tig00113722pilonHSYRG00286</name>
</gene>
<dbReference type="InterPro" id="IPR032675">
    <property type="entry name" value="LRR_dom_sf"/>
</dbReference>
<dbReference type="Pfam" id="PF00560">
    <property type="entry name" value="LRR_1"/>
    <property type="match status" value="1"/>
</dbReference>
<dbReference type="PANTHER" id="PTHR47186:SF15">
    <property type="entry name" value="NB-ARC DOMAIN-CONTAINING PROTEIN"/>
    <property type="match status" value="1"/>
</dbReference>
<dbReference type="PANTHER" id="PTHR47186">
    <property type="entry name" value="LEUCINE-RICH REPEAT-CONTAINING PROTEIN 57"/>
    <property type="match status" value="1"/>
</dbReference>
<dbReference type="AlphaFoldDB" id="A0A6A2XIP4"/>
<evidence type="ECO:0000313" key="2">
    <source>
        <dbReference type="EMBL" id="KAE8661906.1"/>
    </source>
</evidence>
<sequence>MSNIQAAIGEESSEGNAQIEIRDEQAEGNTQEPNRGCTKEIDEEDDADGEKFMGTVGGGMMRTLCGDMEEKIISLPIDGSHLCREVHDTFFGDKQNLNPLAIVPPRLESPEELFISKVDKLLLLMMFRGSYLLKKVNIVEKLRALTVLEISGSRDWKINLPADFFLQVPQLRSLDFSGTGIESLPDSFSGLIELRRLALRQCSSLEQLPKLAKFAKLEVIDLFECTSLKKIQEKSFMSLKKLKVINFSHTKILKLPIIRTLGNLRLVLLKGCSALTGMRMLRQVSNIKVLDLSGATNIREIMYDCFEGAESLRELDLSETRIQYLPPVDGNLQKLRLKKCELLRYLPDLRRHTRLEEIDLSGCKMLENLPDLSALQKLKILNLIDTKLYSKIWWNP</sequence>